<evidence type="ECO:0000256" key="4">
    <source>
        <dbReference type="ARBA" id="ARBA00022729"/>
    </source>
</evidence>
<comment type="subcellular location">
    <subcellularLocation>
        <location evidence="1">Cell membrane</location>
    </subcellularLocation>
</comment>
<evidence type="ECO:0000256" key="6">
    <source>
        <dbReference type="ARBA" id="ARBA00023136"/>
    </source>
</evidence>
<protein>
    <recommendedName>
        <fullName evidence="10">Leucine-rich repeat-containing N-terminal plant-type domain-containing protein</fullName>
    </recommendedName>
</protein>
<dbReference type="Pfam" id="PF13855">
    <property type="entry name" value="LRR_8"/>
    <property type="match status" value="1"/>
</dbReference>
<feature type="signal peptide" evidence="7">
    <location>
        <begin position="1"/>
        <end position="20"/>
    </location>
</feature>
<dbReference type="Pfam" id="PF00560">
    <property type="entry name" value="LRR_1"/>
    <property type="match status" value="1"/>
</dbReference>
<dbReference type="STRING" id="72664.V4KCS1"/>
<evidence type="ECO:0008006" key="10">
    <source>
        <dbReference type="Google" id="ProtNLM"/>
    </source>
</evidence>
<dbReference type="Proteomes" id="UP000030689">
    <property type="component" value="Unassembled WGS sequence"/>
</dbReference>
<keyword evidence="4 7" id="KW-0732">Signal</keyword>
<dbReference type="Gene3D" id="3.80.10.10">
    <property type="entry name" value="Ribonuclease Inhibitor"/>
    <property type="match status" value="3"/>
</dbReference>
<dbReference type="PANTHER" id="PTHR48010">
    <property type="entry name" value="OS05G0588300 PROTEIN"/>
    <property type="match status" value="1"/>
</dbReference>
<dbReference type="InterPro" id="IPR050994">
    <property type="entry name" value="At_inactive_RLKs"/>
</dbReference>
<dbReference type="SUPFAM" id="SSF52058">
    <property type="entry name" value="L domain-like"/>
    <property type="match status" value="1"/>
</dbReference>
<dbReference type="KEGG" id="eus:EUTSA_v10009891mg"/>
<sequence>MLWQTFYSLLLLSLLFRCTGDESLPEVTDYEEAPMDKREREALYSAIQGFVGDSWNGSDLYPDPCGWTPIQGVSCDIYNDLWYVTDLSLGLVHENSLACSSSLEIRPQLFELKHLRSLSFFNCFISPIVIEKEEWVNFASKLESLEFRSNPGLIGKLPETIGNLTKLKSLVVLENGFNGELPTSICNVKSLKRMVLAGNLFTGMIPNCFKGLKKLLILDLSWNSLSGTLPSSVGDLVSLLKLDLSNNLVEGNLPQELGSLKNLTLLDLRNNRLSGGLSNNIEKIQSLTELVLSGNPISEDIMGIKWEKMGNLVILDLSSMGLRGEIPIGLTKLKRLRFLGLNNNKLTGLVPSEQLEALPCLGSLYINGNNLTGELGFSRKFYEKIGRRFKASKNPNLCQPFEMVMSESHKHLLPLGVKPCT</sequence>
<dbReference type="PANTHER" id="PTHR48010:SF58">
    <property type="entry name" value="RECEPTOR PROTEIN KINASE-LIKE PROTEIN ZAR1"/>
    <property type="match status" value="1"/>
</dbReference>
<dbReference type="AlphaFoldDB" id="V4KCS1"/>
<dbReference type="OrthoDB" id="676979at2759"/>
<dbReference type="GO" id="GO:0044403">
    <property type="term" value="P:biological process involved in symbiotic interaction"/>
    <property type="evidence" value="ECO:0007669"/>
    <property type="project" value="EnsemblPlants"/>
</dbReference>
<dbReference type="InterPro" id="IPR001611">
    <property type="entry name" value="Leu-rich_rpt"/>
</dbReference>
<dbReference type="OMA" id="EEAPMDK"/>
<dbReference type="FunFam" id="3.80.10.10:FF:000299">
    <property type="entry name" value="Piriformospora indica-insensitive protein 2"/>
    <property type="match status" value="1"/>
</dbReference>
<evidence type="ECO:0000256" key="7">
    <source>
        <dbReference type="SAM" id="SignalP"/>
    </source>
</evidence>
<evidence type="ECO:0000256" key="3">
    <source>
        <dbReference type="ARBA" id="ARBA00022614"/>
    </source>
</evidence>
<feature type="chain" id="PRO_5004720565" description="Leucine-rich repeat-containing N-terminal plant-type domain-containing protein" evidence="7">
    <location>
        <begin position="21"/>
        <end position="421"/>
    </location>
</feature>
<keyword evidence="5" id="KW-0677">Repeat</keyword>
<evidence type="ECO:0000256" key="2">
    <source>
        <dbReference type="ARBA" id="ARBA00022475"/>
    </source>
</evidence>
<keyword evidence="2" id="KW-1003">Cell membrane</keyword>
<dbReference type="eggNOG" id="KOG0619">
    <property type="taxonomic scope" value="Eukaryota"/>
</dbReference>
<dbReference type="InterPro" id="IPR032675">
    <property type="entry name" value="LRR_dom_sf"/>
</dbReference>
<gene>
    <name evidence="8" type="ORF">EUTSA_v10009891mg</name>
</gene>
<dbReference type="GO" id="GO:0005886">
    <property type="term" value="C:plasma membrane"/>
    <property type="evidence" value="ECO:0007669"/>
    <property type="project" value="UniProtKB-SubCell"/>
</dbReference>
<reference evidence="8 9" key="1">
    <citation type="journal article" date="2013" name="Front. Plant Sci.">
        <title>The Reference Genome of the Halophytic Plant Eutrema salsugineum.</title>
        <authorList>
            <person name="Yang R."/>
            <person name="Jarvis D.E."/>
            <person name="Chen H."/>
            <person name="Beilstein M.A."/>
            <person name="Grimwood J."/>
            <person name="Jenkins J."/>
            <person name="Shu S."/>
            <person name="Prochnik S."/>
            <person name="Xin M."/>
            <person name="Ma C."/>
            <person name="Schmutz J."/>
            <person name="Wing R.A."/>
            <person name="Mitchell-Olds T."/>
            <person name="Schumaker K.S."/>
            <person name="Wang X."/>
        </authorList>
    </citation>
    <scope>NUCLEOTIDE SEQUENCE [LARGE SCALE GENOMIC DNA]</scope>
</reference>
<keyword evidence="6" id="KW-0472">Membrane</keyword>
<dbReference type="GO" id="GO:0009610">
    <property type="term" value="P:response to symbiotic fungus"/>
    <property type="evidence" value="ECO:0007669"/>
    <property type="project" value="EnsemblPlants"/>
</dbReference>
<dbReference type="PRINTS" id="PR00019">
    <property type="entry name" value="LEURICHRPT"/>
</dbReference>
<dbReference type="Gramene" id="ESQ35495">
    <property type="protein sequence ID" value="ESQ35495"/>
    <property type="gene ID" value="EUTSA_v10009891mg"/>
</dbReference>
<evidence type="ECO:0000256" key="5">
    <source>
        <dbReference type="ARBA" id="ARBA00022737"/>
    </source>
</evidence>
<accession>V4KCS1</accession>
<evidence type="ECO:0000256" key="1">
    <source>
        <dbReference type="ARBA" id="ARBA00004236"/>
    </source>
</evidence>
<keyword evidence="9" id="KW-1185">Reference proteome</keyword>
<evidence type="ECO:0000313" key="8">
    <source>
        <dbReference type="EMBL" id="ESQ35495.1"/>
    </source>
</evidence>
<name>V4KCS1_EUTSA</name>
<organism evidence="8 9">
    <name type="scientific">Eutrema salsugineum</name>
    <name type="common">Saltwater cress</name>
    <name type="synonym">Sisymbrium salsugineum</name>
    <dbReference type="NCBI Taxonomy" id="72664"/>
    <lineage>
        <taxon>Eukaryota</taxon>
        <taxon>Viridiplantae</taxon>
        <taxon>Streptophyta</taxon>
        <taxon>Embryophyta</taxon>
        <taxon>Tracheophyta</taxon>
        <taxon>Spermatophyta</taxon>
        <taxon>Magnoliopsida</taxon>
        <taxon>eudicotyledons</taxon>
        <taxon>Gunneridae</taxon>
        <taxon>Pentapetalae</taxon>
        <taxon>rosids</taxon>
        <taxon>malvids</taxon>
        <taxon>Brassicales</taxon>
        <taxon>Brassicaceae</taxon>
        <taxon>Eutremeae</taxon>
        <taxon>Eutrema</taxon>
    </lineage>
</organism>
<evidence type="ECO:0000313" key="9">
    <source>
        <dbReference type="Proteomes" id="UP000030689"/>
    </source>
</evidence>
<keyword evidence="3" id="KW-0433">Leucine-rich repeat</keyword>
<dbReference type="FunFam" id="3.80.10.10:FF:000375">
    <property type="entry name" value="Piriformospora indica-insensitive protein 2"/>
    <property type="match status" value="1"/>
</dbReference>
<proteinExistence type="predicted"/>
<dbReference type="EMBL" id="KI517683">
    <property type="protein sequence ID" value="ESQ35495.1"/>
    <property type="molecule type" value="Genomic_DNA"/>
</dbReference>
<dbReference type="FunFam" id="3.80.10.10:FF:000269">
    <property type="entry name" value="Piriformospora indica-insensitive protein 2"/>
    <property type="match status" value="1"/>
</dbReference>